<dbReference type="SUPFAM" id="SSF109604">
    <property type="entry name" value="HD-domain/PDEase-like"/>
    <property type="match status" value="1"/>
</dbReference>
<keyword evidence="1" id="KW-0812">Transmembrane</keyword>
<evidence type="ECO:0000259" key="2">
    <source>
        <dbReference type="PROSITE" id="PS51831"/>
    </source>
</evidence>
<dbReference type="InterPro" id="IPR006674">
    <property type="entry name" value="HD_domain"/>
</dbReference>
<dbReference type="InterPro" id="IPR003607">
    <property type="entry name" value="HD/PDEase_dom"/>
</dbReference>
<gene>
    <name evidence="3" type="ORF">CLV27_0201</name>
</gene>
<feature type="transmembrane region" description="Helical" evidence="1">
    <location>
        <begin position="248"/>
        <end position="268"/>
    </location>
</feature>
<dbReference type="OrthoDB" id="9806952at2"/>
<organism evidence="3 4">
    <name type="scientific">Phorcysia thermohydrogeniphila</name>
    <dbReference type="NCBI Taxonomy" id="936138"/>
    <lineage>
        <taxon>Bacteria</taxon>
        <taxon>Pseudomonadati</taxon>
        <taxon>Aquificota</taxon>
        <taxon>Aquificia</taxon>
        <taxon>Desulfurobacteriales</taxon>
        <taxon>Desulfurobacteriaceae</taxon>
        <taxon>Phorcysia</taxon>
    </lineage>
</organism>
<proteinExistence type="predicted"/>
<evidence type="ECO:0000313" key="4">
    <source>
        <dbReference type="Proteomes" id="UP000295777"/>
    </source>
</evidence>
<dbReference type="AlphaFoldDB" id="A0A4R1GHE8"/>
<feature type="transmembrane region" description="Helical" evidence="1">
    <location>
        <begin position="344"/>
        <end position="368"/>
    </location>
</feature>
<dbReference type="CDD" id="cd00077">
    <property type="entry name" value="HDc"/>
    <property type="match status" value="1"/>
</dbReference>
<feature type="domain" description="HD" evidence="2">
    <location>
        <begin position="470"/>
        <end position="614"/>
    </location>
</feature>
<keyword evidence="4" id="KW-1185">Reference proteome</keyword>
<name>A0A4R1GHE8_9BACT</name>
<feature type="transmembrane region" description="Helical" evidence="1">
    <location>
        <begin position="414"/>
        <end position="441"/>
    </location>
</feature>
<dbReference type="InterPro" id="IPR011621">
    <property type="entry name" value="Metal-dep_PHydrolase_7TM_intra"/>
</dbReference>
<reference evidence="3 4" key="1">
    <citation type="submission" date="2019-03" db="EMBL/GenBank/DDBJ databases">
        <title>Genomic Encyclopedia of Archaeal and Bacterial Type Strains, Phase II (KMG-II): from individual species to whole genera.</title>
        <authorList>
            <person name="Goeker M."/>
        </authorList>
    </citation>
    <scope>NUCLEOTIDE SEQUENCE [LARGE SCALE GENOMIC DNA]</scope>
    <source>
        <strain evidence="3 4">DSM 24425</strain>
    </source>
</reference>
<keyword evidence="1" id="KW-1133">Transmembrane helix</keyword>
<keyword evidence="1" id="KW-0472">Membrane</keyword>
<dbReference type="EMBL" id="SMFV01000001">
    <property type="protein sequence ID" value="TCK06400.1"/>
    <property type="molecule type" value="Genomic_DNA"/>
</dbReference>
<dbReference type="Pfam" id="PF07697">
    <property type="entry name" value="7TMR-HDED"/>
    <property type="match status" value="1"/>
</dbReference>
<dbReference type="PROSITE" id="PS51831">
    <property type="entry name" value="HD"/>
    <property type="match status" value="1"/>
</dbReference>
<dbReference type="InterPro" id="IPR006675">
    <property type="entry name" value="HDIG_dom"/>
</dbReference>
<dbReference type="PANTHER" id="PTHR36442:SF1">
    <property type="entry name" value="CYCLIC-DI-AMP PHOSPHODIESTERASE PGPH"/>
    <property type="match status" value="1"/>
</dbReference>
<dbReference type="Pfam" id="PF01966">
    <property type="entry name" value="HD"/>
    <property type="match status" value="1"/>
</dbReference>
<accession>A0A4R1GHE8</accession>
<dbReference type="SMART" id="SM00471">
    <property type="entry name" value="HDc"/>
    <property type="match status" value="1"/>
</dbReference>
<feature type="transmembrane region" description="Helical" evidence="1">
    <location>
        <begin position="380"/>
        <end position="402"/>
    </location>
</feature>
<dbReference type="InterPro" id="IPR052722">
    <property type="entry name" value="PgpH_phosphodiesterase"/>
</dbReference>
<dbReference type="InterPro" id="IPR011624">
    <property type="entry name" value="Metal-dep_PHydrolase_7TM_extra"/>
</dbReference>
<comment type="caution">
    <text evidence="3">The sequence shown here is derived from an EMBL/GenBank/DDBJ whole genome shotgun (WGS) entry which is preliminary data.</text>
</comment>
<dbReference type="Proteomes" id="UP000295777">
    <property type="component" value="Unassembled WGS sequence"/>
</dbReference>
<feature type="transmembrane region" description="Helical" evidence="1">
    <location>
        <begin position="12"/>
        <end position="32"/>
    </location>
</feature>
<feature type="transmembrane region" description="Helical" evidence="1">
    <location>
        <begin position="315"/>
        <end position="332"/>
    </location>
</feature>
<dbReference type="Gene3D" id="1.10.3210.10">
    <property type="entry name" value="Hypothetical protein af1432"/>
    <property type="match status" value="1"/>
</dbReference>
<evidence type="ECO:0000313" key="3">
    <source>
        <dbReference type="EMBL" id="TCK06400.1"/>
    </source>
</evidence>
<protein>
    <recommendedName>
        <fullName evidence="2">HD domain-containing protein</fullName>
    </recommendedName>
</protein>
<dbReference type="NCBIfam" id="TIGR00277">
    <property type="entry name" value="HDIG"/>
    <property type="match status" value="1"/>
</dbReference>
<evidence type="ECO:0000256" key="1">
    <source>
        <dbReference type="SAM" id="Phobius"/>
    </source>
</evidence>
<dbReference type="Pfam" id="PF07698">
    <property type="entry name" value="7TM-7TMR_HD"/>
    <property type="match status" value="1"/>
</dbReference>
<sequence length="686" mass="77900">MKSMKAEKRDNWYTYGLILLCAVLATFIMLPFNFINIPELRPGDISPVDIRSPVSVRVEDIGATERAREKARQKVEPIYRYDPSAERELDESLKKFKELTPEQRNILKDILFSYYKRGIISEVPEGYQNITIILPSGKKVKKNIEELLQLTEIESQLKNDLSHFFRNKEQIEKIASRLAQVIRPNYVFQREKTETLWKEAESKVKPVYITLEKGEIIVKKGEKVSPEVAKKIEILRKEKSRGKESNKYISLFLLSIILFFLMVKLYGITSPSAFNLKNVIFSFSIVTLDILLIRGFTFIAKLLLETLNLPVNEHLIYVPVVTSTVFASMFITKKVATIHSFPVSIIPSFILSKPELFIIPVAIGSIFSCIDSRKYRDRNAIYKSALSAGIVISILQVLLLIYKDGLKLTPEMVVLPTLAIFGSLITGIVVNGLSPLLIYLFKFSTDMVYMELINLNHPLLRKFILKAPGTYNHSVMVATLAEAAAEAIGANALLAKAGGLFHDIGKLKNPQAFVENQSEGINIHDKLPPEKSAAILRAHVEYGEELGRKYKLPERIIDIIKQHHGTKLMKYFYHKAKEMYGEEKVDEKKFRYPGPKPQFKEAGIVMLADTVEAAIRSMKDKNINLDGAIHKLIMETVEDGQLNQSGLSLKDISLIEKVFKKVLSGIHHNRIEYPDDADTKEDSKRN</sequence>
<dbReference type="PANTHER" id="PTHR36442">
    <property type="entry name" value="CYCLIC-DI-AMP PHOSPHODIESTERASE PGPH"/>
    <property type="match status" value="1"/>
</dbReference>
<feature type="transmembrane region" description="Helical" evidence="1">
    <location>
        <begin position="280"/>
        <end position="303"/>
    </location>
</feature>